<dbReference type="GO" id="GO:0006508">
    <property type="term" value="P:proteolysis"/>
    <property type="evidence" value="ECO:0007669"/>
    <property type="project" value="InterPro"/>
</dbReference>
<protein>
    <submittedName>
        <fullName evidence="4">Dipeptidyl aminopeptidase/acylaminoacyl peptidase</fullName>
    </submittedName>
</protein>
<sequence>MNPEDLDSLAEYTSPVVRDDDVVIAISRPDLETNSYLSQLYSFSAERPVRISHGWHDSAPLLAGEWAGYLSARRGEPAQLCVGPSLEAAHRITDQHLGVNEFALDGRAGRALYVARVGERGRYGEDPDIPAAEEAPRRITASAYLSNGIGYTRDRPARAFLVDLVDPGLGRSGIEGSGVVPDSTRLATPDSDVHDPQFSPSGALTSVIADVTPDPGSPSLATTVWLLGMDAPRPIDLPRMSVKLHRWIDDETLLLVASDLTDHELDFVAQMPGLFLHSLSSGTTRRLTDPETVAVAQIPPVAITASAHSGTVDSVVAVVETDGAARVVRVPLDAEAVPATALDFVTDPVTVVTGFTVDGRDVVCTAVTATKPSVLVRTPLHGRSGSVVLQEHPAPTASVLPTVLKVEGEGGTITGWLATPAGDGPFPVVLNIHGGPFAQHTHGWFDETQVLTSAGFAVVYANPRGSGGRTRTWGRAVQGNMAEPAMADVLAVLDHALAHHSALDPTRLGVQGGSYGGFLTAMITAHDHRFRAAIVERGYLSPDSFVGTSDIGRYFTEEYTTRDRAAIDRQSPLAHAGDVRTPTLVMHSELDHRCPLEQAQQYYAALQRAGVPTELLIFPGENHELSRSGQPRHRRQRFEAILEWWQRHLAADRPEPAVDEPAETGAASIASAGAGAASSVDAGAASAESTPLPGGTLGADAIDEIDSLVSSESTGTAPQPSADR</sequence>
<keyword evidence="5" id="KW-1185">Reference proteome</keyword>
<evidence type="ECO:0000313" key="4">
    <source>
        <dbReference type="EMBL" id="RBP70803.1"/>
    </source>
</evidence>
<evidence type="ECO:0000256" key="1">
    <source>
        <dbReference type="ARBA" id="ARBA00022801"/>
    </source>
</evidence>
<proteinExistence type="predicted"/>
<feature type="domain" description="Peptidase S9 prolyl oligopeptidase catalytic" evidence="3">
    <location>
        <begin position="447"/>
        <end position="650"/>
    </location>
</feature>
<feature type="compositionally biased region" description="Polar residues" evidence="2">
    <location>
        <begin position="708"/>
        <end position="724"/>
    </location>
</feature>
<keyword evidence="4" id="KW-0031">Aminopeptidase</keyword>
<dbReference type="SUPFAM" id="SSF53474">
    <property type="entry name" value="alpha/beta-Hydrolases"/>
    <property type="match status" value="1"/>
</dbReference>
<accession>A0A366IHI5</accession>
<keyword evidence="4" id="KW-0645">Protease</keyword>
<organism evidence="4 5">
    <name type="scientific">Brevibacterium celere</name>
    <dbReference type="NCBI Taxonomy" id="225845"/>
    <lineage>
        <taxon>Bacteria</taxon>
        <taxon>Bacillati</taxon>
        <taxon>Actinomycetota</taxon>
        <taxon>Actinomycetes</taxon>
        <taxon>Micrococcales</taxon>
        <taxon>Brevibacteriaceae</taxon>
        <taxon>Brevibacterium</taxon>
    </lineage>
</organism>
<dbReference type="AlphaFoldDB" id="A0A366IHI5"/>
<name>A0A366IHI5_9MICO</name>
<reference evidence="4 5" key="1">
    <citation type="submission" date="2018-06" db="EMBL/GenBank/DDBJ databases">
        <title>Freshwater and sediment microbial communities from various areas in North America, analyzing microbe dynamics in response to fracking.</title>
        <authorList>
            <person name="Lamendella R."/>
        </authorList>
    </citation>
    <scope>NUCLEOTIDE SEQUENCE [LARGE SCALE GENOMIC DNA]</scope>
    <source>
        <strain evidence="4 5">3b_TX</strain>
    </source>
</reference>
<gene>
    <name evidence="4" type="ORF">DFO65_107125</name>
</gene>
<dbReference type="Pfam" id="PF00326">
    <property type="entry name" value="Peptidase_S9"/>
    <property type="match status" value="1"/>
</dbReference>
<dbReference type="InterPro" id="IPR029058">
    <property type="entry name" value="AB_hydrolase_fold"/>
</dbReference>
<dbReference type="RefSeq" id="WP_113904598.1">
    <property type="nucleotide sequence ID" value="NZ_QNSB01000007.1"/>
</dbReference>
<evidence type="ECO:0000313" key="5">
    <source>
        <dbReference type="Proteomes" id="UP000253509"/>
    </source>
</evidence>
<keyword evidence="1" id="KW-0378">Hydrolase</keyword>
<dbReference type="GO" id="GO:0004177">
    <property type="term" value="F:aminopeptidase activity"/>
    <property type="evidence" value="ECO:0007669"/>
    <property type="project" value="UniProtKB-KW"/>
</dbReference>
<dbReference type="InterPro" id="IPR001375">
    <property type="entry name" value="Peptidase_S9_cat"/>
</dbReference>
<dbReference type="GO" id="GO:0004252">
    <property type="term" value="F:serine-type endopeptidase activity"/>
    <property type="evidence" value="ECO:0007669"/>
    <property type="project" value="TreeGrafter"/>
</dbReference>
<feature type="region of interest" description="Disordered" evidence="2">
    <location>
        <begin position="654"/>
        <end position="724"/>
    </location>
</feature>
<evidence type="ECO:0000259" key="3">
    <source>
        <dbReference type="Pfam" id="PF00326"/>
    </source>
</evidence>
<dbReference type="PANTHER" id="PTHR42776">
    <property type="entry name" value="SERINE PEPTIDASE S9 FAMILY MEMBER"/>
    <property type="match status" value="1"/>
</dbReference>
<evidence type="ECO:0000256" key="2">
    <source>
        <dbReference type="SAM" id="MobiDB-lite"/>
    </source>
</evidence>
<dbReference type="SUPFAM" id="SSF69304">
    <property type="entry name" value="Tricorn protease N-terminal domain"/>
    <property type="match status" value="1"/>
</dbReference>
<dbReference type="Proteomes" id="UP000253509">
    <property type="component" value="Unassembled WGS sequence"/>
</dbReference>
<comment type="caution">
    <text evidence="4">The sequence shown here is derived from an EMBL/GenBank/DDBJ whole genome shotgun (WGS) entry which is preliminary data.</text>
</comment>
<dbReference type="Gene3D" id="3.40.50.1820">
    <property type="entry name" value="alpha/beta hydrolase"/>
    <property type="match status" value="1"/>
</dbReference>
<dbReference type="PANTHER" id="PTHR42776:SF27">
    <property type="entry name" value="DIPEPTIDYL PEPTIDASE FAMILY MEMBER 6"/>
    <property type="match status" value="1"/>
</dbReference>
<dbReference type="EMBL" id="QNSB01000007">
    <property type="protein sequence ID" value="RBP70803.1"/>
    <property type="molecule type" value="Genomic_DNA"/>
</dbReference>
<feature type="compositionally biased region" description="Low complexity" evidence="2">
    <location>
        <begin position="665"/>
        <end position="689"/>
    </location>
</feature>